<evidence type="ECO:0000256" key="10">
    <source>
        <dbReference type="ARBA" id="ARBA00023270"/>
    </source>
</evidence>
<dbReference type="SUPFAM" id="SSF51569">
    <property type="entry name" value="Aldolase"/>
    <property type="match status" value="1"/>
</dbReference>
<comment type="similarity">
    <text evidence="2">Belongs to the DeoC/FbaB aldolase family. DeoC type 1 subfamily.</text>
</comment>
<comment type="subcellular location">
    <subcellularLocation>
        <location evidence="1">Membrane</location>
        <topology evidence="1">Multi-pass membrane protein</topology>
    </subcellularLocation>
</comment>
<keyword evidence="9" id="KW-0456">Lyase</keyword>
<comment type="catalytic activity">
    <reaction evidence="13">
        <text>2-deoxy-D-ribose 5-phosphate = D-glyceraldehyde 3-phosphate + acetaldehyde</text>
        <dbReference type="Rhea" id="RHEA:12821"/>
        <dbReference type="ChEBI" id="CHEBI:15343"/>
        <dbReference type="ChEBI" id="CHEBI:59776"/>
        <dbReference type="ChEBI" id="CHEBI:62877"/>
        <dbReference type="EC" id="4.1.2.4"/>
    </reaction>
</comment>
<dbReference type="GO" id="GO:0006784">
    <property type="term" value="P:heme A biosynthetic process"/>
    <property type="evidence" value="ECO:0007669"/>
    <property type="project" value="InterPro"/>
</dbReference>
<sequence length="434" mass="46349">MTLEDFKHNYKWESAHRILGQVTAITFVVPLVYFMANNKIPTAAQAPLALIAVLGATQLQFSLLIWTGLGMISPVSRAITVRGLMTPGVLKEMGEVRKLVMAMTGLAATTLFAGSLVAEIDGGREFQTFPKMGNRWIPHGLFEQKPWLRNFHDNVALVQFDHRLLALGTLAFYLTVFMKARKVSIWTNLPEDAKRALTLALAAAGGQVFMGATMLVNEVPTPLAMAHQSGAALVLGSSLWALHSLRFARPGGMTLNELQGNSPTYVKVCCVVGFPLGAMTSASKAFEAKECLDAGAEEIDMVINVGQLIAGEYDFVLRDICAVVAVCKERGALSKVILETALLTTEQIKKASELAIAAGADFIKTSTGFSIRGASEEDVKLMASIAKPSGKQVKASGGIRSAADAQKMISLGATRLGTSAGVKIVQGEISTDAY</sequence>
<dbReference type="InterPro" id="IPR011343">
    <property type="entry name" value="DeoC"/>
</dbReference>
<keyword evidence="10" id="KW-0704">Schiff base</keyword>
<keyword evidence="7" id="KW-0350">Heme biosynthesis</keyword>
<dbReference type="Pfam" id="PF02628">
    <property type="entry name" value="COX15-CtaA"/>
    <property type="match status" value="2"/>
</dbReference>
<evidence type="ECO:0000256" key="7">
    <source>
        <dbReference type="ARBA" id="ARBA00023133"/>
    </source>
</evidence>
<evidence type="ECO:0000256" key="6">
    <source>
        <dbReference type="ARBA" id="ARBA00022989"/>
    </source>
</evidence>
<comment type="pathway">
    <text evidence="11">Porphyrin-containing compound metabolism.</text>
</comment>
<dbReference type="PANTHER" id="PTHR10889">
    <property type="entry name" value="DEOXYRIBOSE-PHOSPHATE ALDOLASE"/>
    <property type="match status" value="1"/>
</dbReference>
<evidence type="ECO:0000256" key="13">
    <source>
        <dbReference type="ARBA" id="ARBA00048791"/>
    </source>
</evidence>
<evidence type="ECO:0000256" key="12">
    <source>
        <dbReference type="ARBA" id="ARBA00032755"/>
    </source>
</evidence>
<dbReference type="CDD" id="cd00959">
    <property type="entry name" value="DeoC"/>
    <property type="match status" value="1"/>
</dbReference>
<dbReference type="InterPro" id="IPR013785">
    <property type="entry name" value="Aldolase_TIM"/>
</dbReference>
<evidence type="ECO:0000256" key="4">
    <source>
        <dbReference type="ARBA" id="ARBA00022490"/>
    </source>
</evidence>
<comment type="caution">
    <text evidence="15">The sequence shown here is derived from an EMBL/GenBank/DDBJ whole genome shotgun (WGS) entry which is preliminary data.</text>
</comment>
<gene>
    <name evidence="15" type="ORF">JM18_003716</name>
</gene>
<evidence type="ECO:0000256" key="5">
    <source>
        <dbReference type="ARBA" id="ARBA00022692"/>
    </source>
</evidence>
<evidence type="ECO:0000313" key="15">
    <source>
        <dbReference type="EMBL" id="KAG2527631.1"/>
    </source>
</evidence>
<feature type="transmembrane region" description="Helical" evidence="14">
    <location>
        <begin position="18"/>
        <end position="36"/>
    </location>
</feature>
<dbReference type="EMBL" id="JPWU03000075">
    <property type="protein sequence ID" value="KAG2527631.1"/>
    <property type="molecule type" value="Genomic_DNA"/>
</dbReference>
<keyword evidence="6 14" id="KW-1133">Transmembrane helix</keyword>
<reference evidence="15" key="2">
    <citation type="submission" date="2020-06" db="EMBL/GenBank/DDBJ databases">
        <authorList>
            <person name="Studholme D.J."/>
        </authorList>
    </citation>
    <scope>NUCLEOTIDE SEQUENCE</scope>
    <source>
        <strain evidence="15">NZFS 3630</strain>
    </source>
</reference>
<dbReference type="Pfam" id="PF01791">
    <property type="entry name" value="DeoC"/>
    <property type="match status" value="1"/>
</dbReference>
<dbReference type="HAMAP" id="MF_00114">
    <property type="entry name" value="DeoC_type1"/>
    <property type="match status" value="1"/>
</dbReference>
<evidence type="ECO:0000313" key="16">
    <source>
        <dbReference type="Proteomes" id="UP000792063"/>
    </source>
</evidence>
<dbReference type="SMART" id="SM01133">
    <property type="entry name" value="DeoC"/>
    <property type="match status" value="1"/>
</dbReference>
<dbReference type="GO" id="GO:0016020">
    <property type="term" value="C:membrane"/>
    <property type="evidence" value="ECO:0007669"/>
    <property type="project" value="UniProtKB-SubCell"/>
</dbReference>
<evidence type="ECO:0000256" key="9">
    <source>
        <dbReference type="ARBA" id="ARBA00023239"/>
    </source>
</evidence>
<protein>
    <recommendedName>
        <fullName evidence="3">deoxyribose-phosphate aldolase</fullName>
        <ecNumber evidence="3">4.1.2.4</ecNumber>
    </recommendedName>
    <alternativeName>
        <fullName evidence="12">2-deoxy-D-ribose 5-phosphate aldolase</fullName>
    </alternativeName>
</protein>
<proteinExistence type="inferred from homology"/>
<keyword evidence="5 14" id="KW-0812">Transmembrane</keyword>
<dbReference type="InterPro" id="IPR028581">
    <property type="entry name" value="DeoC_typeI"/>
</dbReference>
<evidence type="ECO:0000256" key="1">
    <source>
        <dbReference type="ARBA" id="ARBA00004141"/>
    </source>
</evidence>
<dbReference type="PANTHER" id="PTHR10889:SF1">
    <property type="entry name" value="DEOXYRIBOSE-PHOSPHATE ALDOLASE"/>
    <property type="match status" value="1"/>
</dbReference>
<dbReference type="EC" id="4.1.2.4" evidence="3"/>
<evidence type="ECO:0000256" key="14">
    <source>
        <dbReference type="SAM" id="Phobius"/>
    </source>
</evidence>
<name>A0A922APR5_9STRA</name>
<evidence type="ECO:0000256" key="8">
    <source>
        <dbReference type="ARBA" id="ARBA00023136"/>
    </source>
</evidence>
<keyword evidence="8 14" id="KW-0472">Membrane</keyword>
<evidence type="ECO:0000256" key="3">
    <source>
        <dbReference type="ARBA" id="ARBA00012515"/>
    </source>
</evidence>
<keyword evidence="4" id="KW-0963">Cytoplasm</keyword>
<dbReference type="NCBIfam" id="TIGR00126">
    <property type="entry name" value="deoC"/>
    <property type="match status" value="1"/>
</dbReference>
<accession>A0A922APR5</accession>
<dbReference type="Gene3D" id="3.20.20.70">
    <property type="entry name" value="Aldolase class I"/>
    <property type="match status" value="1"/>
</dbReference>
<dbReference type="AlphaFoldDB" id="A0A922APR5"/>
<dbReference type="GO" id="GO:0016052">
    <property type="term" value="P:carbohydrate catabolic process"/>
    <property type="evidence" value="ECO:0007669"/>
    <property type="project" value="TreeGrafter"/>
</dbReference>
<dbReference type="GO" id="GO:0005737">
    <property type="term" value="C:cytoplasm"/>
    <property type="evidence" value="ECO:0007669"/>
    <property type="project" value="InterPro"/>
</dbReference>
<reference evidence="15" key="1">
    <citation type="journal article" date="2015" name="Genom Data">
        <title>Genome sequences of six Phytophthora species associated with forests in New Zealand.</title>
        <authorList>
            <person name="Studholme D.J."/>
            <person name="McDougal R.L."/>
            <person name="Sambles C."/>
            <person name="Hansen E."/>
            <person name="Hardy G."/>
            <person name="Grant M."/>
            <person name="Ganley R.J."/>
            <person name="Williams N.M."/>
        </authorList>
    </citation>
    <scope>NUCLEOTIDE SEQUENCE</scope>
    <source>
        <strain evidence="15">NZFS 3630</strain>
    </source>
</reference>
<dbReference type="GO" id="GO:0004139">
    <property type="term" value="F:deoxyribose-phosphate aldolase activity"/>
    <property type="evidence" value="ECO:0007669"/>
    <property type="project" value="UniProtKB-EC"/>
</dbReference>
<dbReference type="FunFam" id="3.20.20.70:FF:000044">
    <property type="entry name" value="Deoxyribose-phosphate aldolase"/>
    <property type="match status" value="1"/>
</dbReference>
<dbReference type="Proteomes" id="UP000792063">
    <property type="component" value="Unassembled WGS sequence"/>
</dbReference>
<evidence type="ECO:0000256" key="2">
    <source>
        <dbReference type="ARBA" id="ARBA00010936"/>
    </source>
</evidence>
<organism evidence="15 16">
    <name type="scientific">Phytophthora kernoviae</name>
    <dbReference type="NCBI Taxonomy" id="325452"/>
    <lineage>
        <taxon>Eukaryota</taxon>
        <taxon>Sar</taxon>
        <taxon>Stramenopiles</taxon>
        <taxon>Oomycota</taxon>
        <taxon>Peronosporomycetes</taxon>
        <taxon>Peronosporales</taxon>
        <taxon>Peronosporaceae</taxon>
        <taxon>Phytophthora</taxon>
    </lineage>
</organism>
<dbReference type="InterPro" id="IPR003780">
    <property type="entry name" value="COX15/CtaA_fam"/>
</dbReference>
<feature type="transmembrane region" description="Helical" evidence="14">
    <location>
        <begin position="48"/>
        <end position="72"/>
    </location>
</feature>
<dbReference type="InterPro" id="IPR002915">
    <property type="entry name" value="DeoC/FbaB/LacD_aldolase"/>
</dbReference>
<evidence type="ECO:0000256" key="11">
    <source>
        <dbReference type="ARBA" id="ARBA00023444"/>
    </source>
</evidence>
<dbReference type="GO" id="GO:0009264">
    <property type="term" value="P:deoxyribonucleotide catabolic process"/>
    <property type="evidence" value="ECO:0007669"/>
    <property type="project" value="InterPro"/>
</dbReference>